<dbReference type="GO" id="GO:0008897">
    <property type="term" value="F:holo-[acyl-carrier-protein] synthase activity"/>
    <property type="evidence" value="ECO:0007669"/>
    <property type="project" value="InterPro"/>
</dbReference>
<dbReference type="GO" id="GO:0019878">
    <property type="term" value="P:lysine biosynthetic process via aminoadipic acid"/>
    <property type="evidence" value="ECO:0007669"/>
    <property type="project" value="TreeGrafter"/>
</dbReference>
<dbReference type="PANTHER" id="PTHR12215">
    <property type="entry name" value="PHOSPHOPANTETHEINE TRANSFERASE"/>
    <property type="match status" value="1"/>
</dbReference>
<evidence type="ECO:0000313" key="4">
    <source>
        <dbReference type="EMBL" id="MCC2034021.1"/>
    </source>
</evidence>
<evidence type="ECO:0000259" key="3">
    <source>
        <dbReference type="Pfam" id="PF01648"/>
    </source>
</evidence>
<dbReference type="AlphaFoldDB" id="A0A9X1LYB2"/>
<evidence type="ECO:0000256" key="2">
    <source>
        <dbReference type="ARBA" id="ARBA00022679"/>
    </source>
</evidence>
<protein>
    <submittedName>
        <fullName evidence="4">4'-phosphopantetheinyl transferase superfamily protein</fullName>
    </submittedName>
</protein>
<evidence type="ECO:0000313" key="5">
    <source>
        <dbReference type="Proteomes" id="UP001139354"/>
    </source>
</evidence>
<dbReference type="Gene3D" id="3.90.470.20">
    <property type="entry name" value="4'-phosphopantetheinyl transferase domain"/>
    <property type="match status" value="1"/>
</dbReference>
<dbReference type="InterPro" id="IPR008278">
    <property type="entry name" value="4-PPantetheinyl_Trfase_dom"/>
</dbReference>
<dbReference type="EMBL" id="JAGTTN010000009">
    <property type="protein sequence ID" value="MCC2034021.1"/>
    <property type="molecule type" value="Genomic_DNA"/>
</dbReference>
<dbReference type="SUPFAM" id="SSF56214">
    <property type="entry name" value="4'-phosphopantetheinyl transferase"/>
    <property type="match status" value="1"/>
</dbReference>
<dbReference type="PANTHER" id="PTHR12215:SF10">
    <property type="entry name" value="L-AMINOADIPATE-SEMIALDEHYDE DEHYDROGENASE-PHOSPHOPANTETHEINYL TRANSFERASE"/>
    <property type="match status" value="1"/>
</dbReference>
<organism evidence="4 5">
    <name type="scientific">Microbacterium allomyrinae</name>
    <dbReference type="NCBI Taxonomy" id="2830666"/>
    <lineage>
        <taxon>Bacteria</taxon>
        <taxon>Bacillati</taxon>
        <taxon>Actinomycetota</taxon>
        <taxon>Actinomycetes</taxon>
        <taxon>Micrococcales</taxon>
        <taxon>Microbacteriaceae</taxon>
        <taxon>Microbacterium</taxon>
    </lineage>
</organism>
<evidence type="ECO:0000256" key="1">
    <source>
        <dbReference type="ARBA" id="ARBA00010990"/>
    </source>
</evidence>
<dbReference type="GO" id="GO:0000287">
    <property type="term" value="F:magnesium ion binding"/>
    <property type="evidence" value="ECO:0007669"/>
    <property type="project" value="InterPro"/>
</dbReference>
<dbReference type="RefSeq" id="WP_229386023.1">
    <property type="nucleotide sequence ID" value="NZ_JAGTTN010000009.1"/>
</dbReference>
<dbReference type="Proteomes" id="UP001139354">
    <property type="component" value="Unassembled WGS sequence"/>
</dbReference>
<dbReference type="GO" id="GO:0005829">
    <property type="term" value="C:cytosol"/>
    <property type="evidence" value="ECO:0007669"/>
    <property type="project" value="TreeGrafter"/>
</dbReference>
<feature type="domain" description="4'-phosphopantetheinyl transferase" evidence="3">
    <location>
        <begin position="97"/>
        <end position="169"/>
    </location>
</feature>
<dbReference type="Pfam" id="PF01648">
    <property type="entry name" value="ACPS"/>
    <property type="match status" value="1"/>
</dbReference>
<accession>A0A9X1LYB2</accession>
<keyword evidence="5" id="KW-1185">Reference proteome</keyword>
<comment type="caution">
    <text evidence="4">The sequence shown here is derived from an EMBL/GenBank/DDBJ whole genome shotgun (WGS) entry which is preliminary data.</text>
</comment>
<reference evidence="4" key="1">
    <citation type="submission" date="2021-04" db="EMBL/GenBank/DDBJ databases">
        <title>Microbacterium tenobrionis sp. nov. and Microbacterium allomyrinae sp. nov., isolated from larvae of Tenobrio molitor and Allomyrina dichotoma, respectively.</title>
        <authorList>
            <person name="Lee S.D."/>
        </authorList>
    </citation>
    <scope>NUCLEOTIDE SEQUENCE</scope>
    <source>
        <strain evidence="4">BWT-G7</strain>
    </source>
</reference>
<gene>
    <name evidence="4" type="ORF">KEC57_17675</name>
</gene>
<dbReference type="InterPro" id="IPR037143">
    <property type="entry name" value="4-PPantetheinyl_Trfase_dom_sf"/>
</dbReference>
<sequence length="216" mass="23247">MTVTAPAGAVEAGGTVRLAGRDVHWRFGWAEDARSDPSRVAREWLEELVARYDLFRWQGIERDGAWSKPRFIGAPDADFSISHSDRGVLIAVAAGPGIGADIEVAPYRAFTAGPLLRRMCAPAEHARLSAMAPAERRRHAVALWTAKEAAVKATGRGLADDFRTFAIEPAPLPPDVRASAHIAVATGTSVEVRALDVFTARHDAEPSPVLSVRPAR</sequence>
<keyword evidence="2 4" id="KW-0808">Transferase</keyword>
<dbReference type="InterPro" id="IPR050559">
    <property type="entry name" value="P-Pant_transferase_sf"/>
</dbReference>
<comment type="similarity">
    <text evidence="1">Belongs to the P-Pant transferase superfamily. Gsp/Sfp/HetI/AcpT family.</text>
</comment>
<name>A0A9X1LYB2_9MICO</name>
<proteinExistence type="inferred from homology"/>